<dbReference type="InterPro" id="IPR005351">
    <property type="entry name" value="ASTER"/>
</dbReference>
<keyword evidence="4 5" id="KW-0472">Membrane</keyword>
<dbReference type="Pfam" id="PF03669">
    <property type="entry name" value="ASTER"/>
    <property type="match status" value="1"/>
</dbReference>
<accession>A0A8H6WP41</accession>
<dbReference type="OrthoDB" id="284718at2759"/>
<evidence type="ECO:0000256" key="3">
    <source>
        <dbReference type="ARBA" id="ARBA00022989"/>
    </source>
</evidence>
<keyword evidence="2 5" id="KW-0812">Transmembrane</keyword>
<feature type="transmembrane region" description="Helical" evidence="5">
    <location>
        <begin position="15"/>
        <end position="37"/>
    </location>
</feature>
<protein>
    <submittedName>
        <fullName evidence="6">Uncharacterized protein</fullName>
    </submittedName>
</protein>
<dbReference type="AlphaFoldDB" id="A0A8H6WP41"/>
<proteinExistence type="predicted"/>
<organism evidence="6 7">
    <name type="scientific">Mycena chlorophos</name>
    <name type="common">Agaric fungus</name>
    <name type="synonym">Agaricus chlorophos</name>
    <dbReference type="NCBI Taxonomy" id="658473"/>
    <lineage>
        <taxon>Eukaryota</taxon>
        <taxon>Fungi</taxon>
        <taxon>Dikarya</taxon>
        <taxon>Basidiomycota</taxon>
        <taxon>Agaricomycotina</taxon>
        <taxon>Agaricomycetes</taxon>
        <taxon>Agaricomycetidae</taxon>
        <taxon>Agaricales</taxon>
        <taxon>Marasmiineae</taxon>
        <taxon>Mycenaceae</taxon>
        <taxon>Mycena</taxon>
    </lineage>
</organism>
<dbReference type="GO" id="GO:0005789">
    <property type="term" value="C:endoplasmic reticulum membrane"/>
    <property type="evidence" value="ECO:0007669"/>
    <property type="project" value="InterPro"/>
</dbReference>
<reference evidence="6" key="1">
    <citation type="submission" date="2020-05" db="EMBL/GenBank/DDBJ databases">
        <title>Mycena genomes resolve the evolution of fungal bioluminescence.</title>
        <authorList>
            <person name="Tsai I.J."/>
        </authorList>
    </citation>
    <scope>NUCLEOTIDE SEQUENCE</scope>
    <source>
        <strain evidence="6">110903Hualien_Pintung</strain>
    </source>
</reference>
<dbReference type="GO" id="GO:0044183">
    <property type="term" value="F:protein folding chaperone"/>
    <property type="evidence" value="ECO:0007669"/>
    <property type="project" value="InterPro"/>
</dbReference>
<evidence type="ECO:0000313" key="6">
    <source>
        <dbReference type="EMBL" id="KAF7319404.1"/>
    </source>
</evidence>
<sequence>MSWLHSVPLFWRVPFRSLVLVPGAFVVSGGCVVEWLVEAGGGRREQELDCPRDVSCLPSSSSAAMSKSGDDPRNAALEVKFSFPNTWAQEAPDLLSTSGMFLSGLIMVTRNRFLAWPSLVFGINSSINAHPMRVKDGGSGSLPNLALSFTALVATYIPLFMVSTTPKPAGAV</sequence>
<dbReference type="EMBL" id="JACAZE010000003">
    <property type="protein sequence ID" value="KAF7319404.1"/>
    <property type="molecule type" value="Genomic_DNA"/>
</dbReference>
<evidence type="ECO:0000313" key="7">
    <source>
        <dbReference type="Proteomes" id="UP000613580"/>
    </source>
</evidence>
<keyword evidence="7" id="KW-1185">Reference proteome</keyword>
<comment type="subcellular location">
    <subcellularLocation>
        <location evidence="1">Membrane</location>
    </subcellularLocation>
</comment>
<name>A0A8H6WP41_MYCCL</name>
<keyword evidence="3 5" id="KW-1133">Transmembrane helix</keyword>
<dbReference type="GO" id="GO:0045048">
    <property type="term" value="P:protein insertion into ER membrane"/>
    <property type="evidence" value="ECO:0007669"/>
    <property type="project" value="InterPro"/>
</dbReference>
<evidence type="ECO:0000256" key="2">
    <source>
        <dbReference type="ARBA" id="ARBA00022692"/>
    </source>
</evidence>
<dbReference type="Proteomes" id="UP000613580">
    <property type="component" value="Unassembled WGS sequence"/>
</dbReference>
<evidence type="ECO:0000256" key="5">
    <source>
        <dbReference type="SAM" id="Phobius"/>
    </source>
</evidence>
<evidence type="ECO:0000256" key="1">
    <source>
        <dbReference type="ARBA" id="ARBA00004370"/>
    </source>
</evidence>
<gene>
    <name evidence="6" type="ORF">HMN09_00278400</name>
</gene>
<feature type="transmembrane region" description="Helical" evidence="5">
    <location>
        <begin position="142"/>
        <end position="162"/>
    </location>
</feature>
<evidence type="ECO:0000256" key="4">
    <source>
        <dbReference type="ARBA" id="ARBA00023136"/>
    </source>
</evidence>
<comment type="caution">
    <text evidence="6">The sequence shown here is derived from an EMBL/GenBank/DDBJ whole genome shotgun (WGS) entry which is preliminary data.</text>
</comment>